<dbReference type="PRINTS" id="PR00385">
    <property type="entry name" value="P450"/>
</dbReference>
<dbReference type="InterPro" id="IPR001128">
    <property type="entry name" value="Cyt_P450"/>
</dbReference>
<dbReference type="PROSITE" id="PS00086">
    <property type="entry name" value="CYTOCHROME_P450"/>
    <property type="match status" value="1"/>
</dbReference>
<evidence type="ECO:0000256" key="4">
    <source>
        <dbReference type="ARBA" id="ARBA00023004"/>
    </source>
</evidence>
<dbReference type="PRINTS" id="PR00463">
    <property type="entry name" value="EP450I"/>
</dbReference>
<keyword evidence="9" id="KW-1185">Reference proteome</keyword>
<dbReference type="EMBL" id="JAXLQG010000001">
    <property type="protein sequence ID" value="KAK5545805.1"/>
    <property type="molecule type" value="Genomic_DNA"/>
</dbReference>
<dbReference type="GO" id="GO:0005506">
    <property type="term" value="F:iron ion binding"/>
    <property type="evidence" value="ECO:0007669"/>
    <property type="project" value="InterPro"/>
</dbReference>
<dbReference type="InterPro" id="IPR050121">
    <property type="entry name" value="Cytochrome_P450_monoxygenase"/>
</dbReference>
<gene>
    <name evidence="8" type="ORF">LTR25_000815</name>
</gene>
<dbReference type="InterPro" id="IPR002401">
    <property type="entry name" value="Cyt_P450_E_grp-I"/>
</dbReference>
<protein>
    <recommendedName>
        <fullName evidence="10">Cytochrome P450</fullName>
    </recommendedName>
</protein>
<dbReference type="SUPFAM" id="SSF48264">
    <property type="entry name" value="Cytochrome P450"/>
    <property type="match status" value="1"/>
</dbReference>
<organism evidence="8 9">
    <name type="scientific">Vermiconidia calcicola</name>
    <dbReference type="NCBI Taxonomy" id="1690605"/>
    <lineage>
        <taxon>Eukaryota</taxon>
        <taxon>Fungi</taxon>
        <taxon>Dikarya</taxon>
        <taxon>Ascomycota</taxon>
        <taxon>Pezizomycotina</taxon>
        <taxon>Dothideomycetes</taxon>
        <taxon>Dothideomycetidae</taxon>
        <taxon>Mycosphaerellales</taxon>
        <taxon>Extremaceae</taxon>
        <taxon>Vermiconidia</taxon>
    </lineage>
</organism>
<dbReference type="GO" id="GO:0044550">
    <property type="term" value="P:secondary metabolite biosynthetic process"/>
    <property type="evidence" value="ECO:0007669"/>
    <property type="project" value="UniProtKB-ARBA"/>
</dbReference>
<dbReference type="InterPro" id="IPR017972">
    <property type="entry name" value="Cyt_P450_CS"/>
</dbReference>
<dbReference type="PANTHER" id="PTHR24305:SF235">
    <property type="entry name" value="CYTOCHROME P450 MONOOXYGENASE APDB-RELATED"/>
    <property type="match status" value="1"/>
</dbReference>
<keyword evidence="7" id="KW-0472">Membrane</keyword>
<dbReference type="Proteomes" id="UP001345827">
    <property type="component" value="Unassembled WGS sequence"/>
</dbReference>
<keyword evidence="4 5" id="KW-0408">Iron</keyword>
<comment type="cofactor">
    <cofactor evidence="1 5">
        <name>heme</name>
        <dbReference type="ChEBI" id="CHEBI:30413"/>
    </cofactor>
</comment>
<evidence type="ECO:0000256" key="5">
    <source>
        <dbReference type="PIRSR" id="PIRSR602401-1"/>
    </source>
</evidence>
<evidence type="ECO:0008006" key="10">
    <source>
        <dbReference type="Google" id="ProtNLM"/>
    </source>
</evidence>
<keyword evidence="7" id="KW-0812">Transmembrane</keyword>
<evidence type="ECO:0000256" key="2">
    <source>
        <dbReference type="ARBA" id="ARBA00022723"/>
    </source>
</evidence>
<evidence type="ECO:0000256" key="1">
    <source>
        <dbReference type="ARBA" id="ARBA00001971"/>
    </source>
</evidence>
<dbReference type="AlphaFoldDB" id="A0AAV9QQU9"/>
<dbReference type="Gene3D" id="1.10.630.10">
    <property type="entry name" value="Cytochrome P450"/>
    <property type="match status" value="1"/>
</dbReference>
<comment type="caution">
    <text evidence="8">The sequence shown here is derived from an EMBL/GenBank/DDBJ whole genome shotgun (WGS) entry which is preliminary data.</text>
</comment>
<keyword evidence="6" id="KW-0503">Monooxygenase</keyword>
<dbReference type="GO" id="GO:0016705">
    <property type="term" value="F:oxidoreductase activity, acting on paired donors, with incorporation or reduction of molecular oxygen"/>
    <property type="evidence" value="ECO:0007669"/>
    <property type="project" value="InterPro"/>
</dbReference>
<dbReference type="CDD" id="cd11060">
    <property type="entry name" value="CYP57A1-like"/>
    <property type="match status" value="1"/>
</dbReference>
<feature type="transmembrane region" description="Helical" evidence="7">
    <location>
        <begin position="6"/>
        <end position="31"/>
    </location>
</feature>
<evidence type="ECO:0000256" key="7">
    <source>
        <dbReference type="SAM" id="Phobius"/>
    </source>
</evidence>
<keyword evidence="3 6" id="KW-0560">Oxidoreductase</keyword>
<sequence length="499" mass="56394">MEAISFIQISVLLPLTFACIAASFFILRLILRSHDLKHIPGPLGARLTDFWLAGKYRRGELFKDIAADLHKTYGPIVRYGPRRVIFSDVSAVHVIYNTRNSFTKAESYEVMNQIVNGNLISSWATTRDEARISAMKKQLISAFTTTAILDYEEHIDHNIKFLIAKLQDSDRPEVNIAKWSIFFAFDTICRIAFSDDQGFMAKQSDLGNTLEGARERFRHWHLWGPLARLERLIFKNRFATRTSGTSLLGKLASERLQTRLEKGGLGTHSDLLDRYLQAAERDPATFTTSTIIGIMISTIHAGAETTASTTNVCLYELLRNPRALSNLRAEIDAANLSSPPSWSEVSHLRYLDACFKESMRLNPLLLNPIERDVPASGAEIAGTYIPGGTVVSVNVHALTRDPTVYGKDVDSFRPERWLDTDEAQRMKMQRADMTFSAGRRGCIGQHVAWIEMKKFLPELLNKFDIELVHPEKPLQMPVKQLVLLIDDLPVKLSPRKLEH</sequence>
<comment type="similarity">
    <text evidence="6">Belongs to the cytochrome P450 family.</text>
</comment>
<reference evidence="8 9" key="1">
    <citation type="submission" date="2023-06" db="EMBL/GenBank/DDBJ databases">
        <title>Black Yeasts Isolated from many extreme environments.</title>
        <authorList>
            <person name="Coleine C."/>
            <person name="Stajich J.E."/>
            <person name="Selbmann L."/>
        </authorList>
    </citation>
    <scope>NUCLEOTIDE SEQUENCE [LARGE SCALE GENOMIC DNA]</scope>
    <source>
        <strain evidence="8 9">CCFEE 5887</strain>
    </source>
</reference>
<dbReference type="PANTHER" id="PTHR24305">
    <property type="entry name" value="CYTOCHROME P450"/>
    <property type="match status" value="1"/>
</dbReference>
<evidence type="ECO:0000313" key="9">
    <source>
        <dbReference type="Proteomes" id="UP001345827"/>
    </source>
</evidence>
<evidence type="ECO:0000256" key="3">
    <source>
        <dbReference type="ARBA" id="ARBA00023002"/>
    </source>
</evidence>
<keyword evidence="5 6" id="KW-0349">Heme</keyword>
<dbReference type="GO" id="GO:0004497">
    <property type="term" value="F:monooxygenase activity"/>
    <property type="evidence" value="ECO:0007669"/>
    <property type="project" value="UniProtKB-KW"/>
</dbReference>
<accession>A0AAV9QQU9</accession>
<proteinExistence type="inferred from homology"/>
<dbReference type="InterPro" id="IPR036396">
    <property type="entry name" value="Cyt_P450_sf"/>
</dbReference>
<evidence type="ECO:0000256" key="6">
    <source>
        <dbReference type="RuleBase" id="RU000461"/>
    </source>
</evidence>
<name>A0AAV9QQU9_9PEZI</name>
<dbReference type="GO" id="GO:0020037">
    <property type="term" value="F:heme binding"/>
    <property type="evidence" value="ECO:0007669"/>
    <property type="project" value="InterPro"/>
</dbReference>
<evidence type="ECO:0000313" key="8">
    <source>
        <dbReference type="EMBL" id="KAK5545805.1"/>
    </source>
</evidence>
<dbReference type="Pfam" id="PF00067">
    <property type="entry name" value="p450"/>
    <property type="match status" value="1"/>
</dbReference>
<keyword evidence="2 5" id="KW-0479">Metal-binding</keyword>
<feature type="binding site" description="axial binding residue" evidence="5">
    <location>
        <position position="442"/>
    </location>
    <ligand>
        <name>heme</name>
        <dbReference type="ChEBI" id="CHEBI:30413"/>
    </ligand>
    <ligandPart>
        <name>Fe</name>
        <dbReference type="ChEBI" id="CHEBI:18248"/>
    </ligandPart>
</feature>
<keyword evidence="7" id="KW-1133">Transmembrane helix</keyword>